<feature type="transmembrane region" description="Helical" evidence="2">
    <location>
        <begin position="44"/>
        <end position="69"/>
    </location>
</feature>
<evidence type="ECO:0000313" key="4">
    <source>
        <dbReference type="Proteomes" id="UP001497480"/>
    </source>
</evidence>
<reference evidence="3 4" key="1">
    <citation type="submission" date="2024-03" db="EMBL/GenBank/DDBJ databases">
        <authorList>
            <person name="Martinez-Hernandez J."/>
        </authorList>
    </citation>
    <scope>NUCLEOTIDE SEQUENCE [LARGE SCALE GENOMIC DNA]</scope>
</reference>
<dbReference type="Proteomes" id="UP001497480">
    <property type="component" value="Unassembled WGS sequence"/>
</dbReference>
<keyword evidence="2" id="KW-0472">Membrane</keyword>
<keyword evidence="4" id="KW-1185">Reference proteome</keyword>
<gene>
    <name evidence="3" type="ORF">LLUT_LOCUS1934</name>
</gene>
<feature type="region of interest" description="Disordered" evidence="1">
    <location>
        <begin position="138"/>
        <end position="157"/>
    </location>
</feature>
<sequence length="157" mass="17663">MVLLHSNNGFSWPPIGAPLKGQRYEHQQQQQHWSKTNFDSSVNAVSFGFVATAILISMFLLMAIFERFIRPNSPPLRRRSRLATHSQLSHDEKLGHPSPKMSLYASWVSVMMPGDELPTFVAHPAPAPCRAERISWPSHQHNTLPSTSNTLPISNQV</sequence>
<dbReference type="AlphaFoldDB" id="A0AAV1VV27"/>
<evidence type="ECO:0000256" key="1">
    <source>
        <dbReference type="SAM" id="MobiDB-lite"/>
    </source>
</evidence>
<proteinExistence type="predicted"/>
<protein>
    <submittedName>
        <fullName evidence="3">Uncharacterized protein</fullName>
    </submittedName>
</protein>
<evidence type="ECO:0000313" key="3">
    <source>
        <dbReference type="EMBL" id="CAL0300874.1"/>
    </source>
</evidence>
<organism evidence="3 4">
    <name type="scientific">Lupinus luteus</name>
    <name type="common">European yellow lupine</name>
    <dbReference type="NCBI Taxonomy" id="3873"/>
    <lineage>
        <taxon>Eukaryota</taxon>
        <taxon>Viridiplantae</taxon>
        <taxon>Streptophyta</taxon>
        <taxon>Embryophyta</taxon>
        <taxon>Tracheophyta</taxon>
        <taxon>Spermatophyta</taxon>
        <taxon>Magnoliopsida</taxon>
        <taxon>eudicotyledons</taxon>
        <taxon>Gunneridae</taxon>
        <taxon>Pentapetalae</taxon>
        <taxon>rosids</taxon>
        <taxon>fabids</taxon>
        <taxon>Fabales</taxon>
        <taxon>Fabaceae</taxon>
        <taxon>Papilionoideae</taxon>
        <taxon>50 kb inversion clade</taxon>
        <taxon>genistoids sensu lato</taxon>
        <taxon>core genistoids</taxon>
        <taxon>Genisteae</taxon>
        <taxon>Lupinus</taxon>
    </lineage>
</organism>
<accession>A0AAV1VV27</accession>
<dbReference type="EMBL" id="CAXHTB010000002">
    <property type="protein sequence ID" value="CAL0300874.1"/>
    <property type="molecule type" value="Genomic_DNA"/>
</dbReference>
<comment type="caution">
    <text evidence="3">The sequence shown here is derived from an EMBL/GenBank/DDBJ whole genome shotgun (WGS) entry which is preliminary data.</text>
</comment>
<name>A0AAV1VV27_LUPLU</name>
<evidence type="ECO:0000256" key="2">
    <source>
        <dbReference type="SAM" id="Phobius"/>
    </source>
</evidence>
<dbReference type="PANTHER" id="PTHR33728">
    <property type="entry name" value="CTTNBP 2 AMINO-TERMINAL-LIKE PROTEIN"/>
    <property type="match status" value="1"/>
</dbReference>
<dbReference type="PANTHER" id="PTHR33728:SF13">
    <property type="entry name" value="CTTNBP 2 AMINO-TERMINAL-LIKE PROTEIN"/>
    <property type="match status" value="1"/>
</dbReference>
<keyword evidence="2" id="KW-0812">Transmembrane</keyword>
<keyword evidence="2" id="KW-1133">Transmembrane helix</keyword>